<dbReference type="SUPFAM" id="SSF52540">
    <property type="entry name" value="P-loop containing nucleoside triphosphate hydrolases"/>
    <property type="match status" value="1"/>
</dbReference>
<comment type="pathway">
    <text evidence="7">Metabolic intermediate biosynthesis; chorismate biosynthesis; chorismate from D-erythrose 4-phosphate and phosphoenolpyruvate: step 5/7.</text>
</comment>
<dbReference type="PANTHER" id="PTHR21087">
    <property type="entry name" value="SHIKIMATE KINASE"/>
    <property type="match status" value="1"/>
</dbReference>
<dbReference type="GO" id="GO:0000287">
    <property type="term" value="F:magnesium ion binding"/>
    <property type="evidence" value="ECO:0007669"/>
    <property type="project" value="UniProtKB-UniRule"/>
</dbReference>
<evidence type="ECO:0000313" key="8">
    <source>
        <dbReference type="EMBL" id="SEC39256.1"/>
    </source>
</evidence>
<dbReference type="InterPro" id="IPR027417">
    <property type="entry name" value="P-loop_NTPase"/>
</dbReference>
<dbReference type="GO" id="GO:0005524">
    <property type="term" value="F:ATP binding"/>
    <property type="evidence" value="ECO:0007669"/>
    <property type="project" value="UniProtKB-UniRule"/>
</dbReference>
<keyword evidence="1 7" id="KW-0028">Amino-acid biosynthesis</keyword>
<dbReference type="RefSeq" id="WP_074655137.1">
    <property type="nucleotide sequence ID" value="NZ_FNSD01000001.1"/>
</dbReference>
<organism evidence="8 9">
    <name type="scientific">Terriglobus roseus</name>
    <dbReference type="NCBI Taxonomy" id="392734"/>
    <lineage>
        <taxon>Bacteria</taxon>
        <taxon>Pseudomonadati</taxon>
        <taxon>Acidobacteriota</taxon>
        <taxon>Terriglobia</taxon>
        <taxon>Terriglobales</taxon>
        <taxon>Acidobacteriaceae</taxon>
        <taxon>Terriglobus</taxon>
    </lineage>
</organism>
<feature type="binding site" evidence="7">
    <location>
        <begin position="31"/>
        <end position="36"/>
    </location>
    <ligand>
        <name>ATP</name>
        <dbReference type="ChEBI" id="CHEBI:30616"/>
    </ligand>
</feature>
<dbReference type="GO" id="GO:0005829">
    <property type="term" value="C:cytosol"/>
    <property type="evidence" value="ECO:0007669"/>
    <property type="project" value="TreeGrafter"/>
</dbReference>
<sequence>MTSMLADPTTESPIPAAPLSADRIVLTGFMGAGKSTVGRLLAAELGWQFADVDAEVEQRYGSSISQIFLEVGEAEFRKRESAAIARVLGRRNIVIALGGGAPETLTNRLLLEQTSRTAVVLLDAPFEVLFDRCVLQEGAAVRPLLLDAQLAAERFRLRAPVYRRCAKHLVDTADQQPQQTVAAVLKLLRA</sequence>
<comment type="cofactor">
    <cofactor evidence="7">
        <name>Mg(2+)</name>
        <dbReference type="ChEBI" id="CHEBI:18420"/>
    </cofactor>
    <text evidence="7">Binds 1 Mg(2+) ion per subunit.</text>
</comment>
<reference evidence="8 9" key="1">
    <citation type="submission" date="2016-10" db="EMBL/GenBank/DDBJ databases">
        <authorList>
            <person name="de Groot N.N."/>
        </authorList>
    </citation>
    <scope>NUCLEOTIDE SEQUENCE [LARGE SCALE GENOMIC DNA]</scope>
    <source>
        <strain evidence="8 9">AB35.6</strain>
    </source>
</reference>
<feature type="binding site" evidence="7">
    <location>
        <position position="35"/>
    </location>
    <ligand>
        <name>Mg(2+)</name>
        <dbReference type="ChEBI" id="CHEBI:18420"/>
    </ligand>
</feature>
<evidence type="ECO:0000256" key="6">
    <source>
        <dbReference type="ARBA" id="ARBA00023141"/>
    </source>
</evidence>
<dbReference type="GO" id="GO:0009423">
    <property type="term" value="P:chorismate biosynthetic process"/>
    <property type="evidence" value="ECO:0007669"/>
    <property type="project" value="UniProtKB-UniRule"/>
</dbReference>
<dbReference type="InterPro" id="IPR031322">
    <property type="entry name" value="Shikimate/glucono_kinase"/>
</dbReference>
<dbReference type="CDD" id="cd00464">
    <property type="entry name" value="SK"/>
    <property type="match status" value="1"/>
</dbReference>
<dbReference type="OrthoDB" id="9800332at2"/>
<dbReference type="GO" id="GO:0008652">
    <property type="term" value="P:amino acid biosynthetic process"/>
    <property type="evidence" value="ECO:0007669"/>
    <property type="project" value="UniProtKB-KW"/>
</dbReference>
<keyword evidence="7" id="KW-0963">Cytoplasm</keyword>
<proteinExistence type="inferred from homology"/>
<keyword evidence="7" id="KW-0460">Magnesium</keyword>
<dbReference type="PANTHER" id="PTHR21087:SF16">
    <property type="entry name" value="SHIKIMATE KINASE 1, CHLOROPLASTIC"/>
    <property type="match status" value="1"/>
</dbReference>
<comment type="similarity">
    <text evidence="7">Belongs to the shikimate kinase family.</text>
</comment>
<feature type="binding site" evidence="7">
    <location>
        <position position="142"/>
    </location>
    <ligand>
        <name>ATP</name>
        <dbReference type="ChEBI" id="CHEBI:30616"/>
    </ligand>
</feature>
<dbReference type="AlphaFoldDB" id="A0A1H4S510"/>
<gene>
    <name evidence="7" type="primary">aroK</name>
    <name evidence="8" type="ORF">SAMN05443244_3349</name>
</gene>
<feature type="binding site" evidence="7">
    <location>
        <position position="99"/>
    </location>
    <ligand>
        <name>substrate</name>
    </ligand>
</feature>
<evidence type="ECO:0000256" key="5">
    <source>
        <dbReference type="ARBA" id="ARBA00022840"/>
    </source>
</evidence>
<feature type="binding site" evidence="7">
    <location>
        <position position="77"/>
    </location>
    <ligand>
        <name>substrate</name>
    </ligand>
</feature>
<dbReference type="GO" id="GO:0009073">
    <property type="term" value="P:aromatic amino acid family biosynthetic process"/>
    <property type="evidence" value="ECO:0007669"/>
    <property type="project" value="UniProtKB-KW"/>
</dbReference>
<evidence type="ECO:0000256" key="7">
    <source>
        <dbReference type="HAMAP-Rule" id="MF_00109"/>
    </source>
</evidence>
<evidence type="ECO:0000313" key="9">
    <source>
        <dbReference type="Proteomes" id="UP000182409"/>
    </source>
</evidence>
<dbReference type="Proteomes" id="UP000182409">
    <property type="component" value="Unassembled WGS sequence"/>
</dbReference>
<feature type="binding site" evidence="7">
    <location>
        <position position="175"/>
    </location>
    <ligand>
        <name>ATP</name>
        <dbReference type="ChEBI" id="CHEBI:30616"/>
    </ligand>
</feature>
<feature type="binding site" evidence="7">
    <location>
        <position position="53"/>
    </location>
    <ligand>
        <name>substrate</name>
    </ligand>
</feature>
<comment type="catalytic activity">
    <reaction evidence="7">
        <text>shikimate + ATP = 3-phosphoshikimate + ADP + H(+)</text>
        <dbReference type="Rhea" id="RHEA:13121"/>
        <dbReference type="ChEBI" id="CHEBI:15378"/>
        <dbReference type="ChEBI" id="CHEBI:30616"/>
        <dbReference type="ChEBI" id="CHEBI:36208"/>
        <dbReference type="ChEBI" id="CHEBI:145989"/>
        <dbReference type="ChEBI" id="CHEBI:456216"/>
        <dbReference type="EC" id="2.7.1.71"/>
    </reaction>
</comment>
<keyword evidence="2 7" id="KW-0808">Transferase</keyword>
<evidence type="ECO:0000256" key="1">
    <source>
        <dbReference type="ARBA" id="ARBA00022605"/>
    </source>
</evidence>
<keyword evidence="7" id="KW-0479">Metal-binding</keyword>
<dbReference type="EC" id="2.7.1.71" evidence="7"/>
<name>A0A1H4S510_9BACT</name>
<keyword evidence="5 7" id="KW-0067">ATP-binding</keyword>
<feature type="binding site" evidence="7">
    <location>
        <position position="158"/>
    </location>
    <ligand>
        <name>substrate</name>
    </ligand>
</feature>
<dbReference type="EMBL" id="FNSD01000001">
    <property type="protein sequence ID" value="SEC39256.1"/>
    <property type="molecule type" value="Genomic_DNA"/>
</dbReference>
<comment type="function">
    <text evidence="7">Catalyzes the specific phosphorylation of the 3-hydroxyl group of shikimic acid using ATP as a cosubstrate.</text>
</comment>
<dbReference type="Pfam" id="PF01202">
    <property type="entry name" value="SKI"/>
    <property type="match status" value="1"/>
</dbReference>
<comment type="subcellular location">
    <subcellularLocation>
        <location evidence="7">Cytoplasm</location>
    </subcellularLocation>
</comment>
<dbReference type="HAMAP" id="MF_00109">
    <property type="entry name" value="Shikimate_kinase"/>
    <property type="match status" value="1"/>
</dbReference>
<protein>
    <recommendedName>
        <fullName evidence="7">Shikimate kinase</fullName>
        <shortName evidence="7">SK</shortName>
        <ecNumber evidence="7">2.7.1.71</ecNumber>
    </recommendedName>
</protein>
<comment type="subunit">
    <text evidence="7">Monomer.</text>
</comment>
<keyword evidence="3 7" id="KW-0547">Nucleotide-binding</keyword>
<evidence type="ECO:0000256" key="3">
    <source>
        <dbReference type="ARBA" id="ARBA00022741"/>
    </source>
</evidence>
<keyword evidence="6 7" id="KW-0057">Aromatic amino acid biosynthesis</keyword>
<dbReference type="PRINTS" id="PR01100">
    <property type="entry name" value="SHIKIMTKNASE"/>
</dbReference>
<dbReference type="UniPathway" id="UPA00053">
    <property type="reaction ID" value="UER00088"/>
</dbReference>
<dbReference type="Gene3D" id="3.40.50.300">
    <property type="entry name" value="P-loop containing nucleotide triphosphate hydrolases"/>
    <property type="match status" value="1"/>
</dbReference>
<evidence type="ECO:0000256" key="4">
    <source>
        <dbReference type="ARBA" id="ARBA00022777"/>
    </source>
</evidence>
<dbReference type="GO" id="GO:0004765">
    <property type="term" value="F:shikimate kinase activity"/>
    <property type="evidence" value="ECO:0007669"/>
    <property type="project" value="UniProtKB-UniRule"/>
</dbReference>
<evidence type="ECO:0000256" key="2">
    <source>
        <dbReference type="ARBA" id="ARBA00022679"/>
    </source>
</evidence>
<accession>A0A1H4S510</accession>
<dbReference type="InterPro" id="IPR000623">
    <property type="entry name" value="Shikimate_kinase/TSH1"/>
</dbReference>
<keyword evidence="4 7" id="KW-0418">Kinase</keyword>